<dbReference type="GO" id="GO:0016829">
    <property type="term" value="F:lyase activity"/>
    <property type="evidence" value="ECO:0007669"/>
    <property type="project" value="UniProtKB-KW"/>
</dbReference>
<comment type="subcellular location">
    <subcellularLocation>
        <location evidence="1 4">Cytoplasm</location>
    </subcellularLocation>
</comment>
<dbReference type="InterPro" id="IPR023439">
    <property type="entry name" value="Mal_deCO2ase/Cit_lyase_ACP"/>
</dbReference>
<keyword evidence="7" id="KW-1185">Reference proteome</keyword>
<dbReference type="Pfam" id="PF06857">
    <property type="entry name" value="ACP"/>
    <property type="match status" value="1"/>
</dbReference>
<accession>A0A561CN22</accession>
<evidence type="ECO:0000256" key="2">
    <source>
        <dbReference type="ARBA" id="ARBA00022490"/>
    </source>
</evidence>
<dbReference type="HAMAP" id="MF_00805">
    <property type="entry name" value="CitD"/>
    <property type="match status" value="1"/>
</dbReference>
<keyword evidence="6" id="KW-0456">Lyase</keyword>
<dbReference type="NCBIfam" id="NF009726">
    <property type="entry name" value="PRK13253.1"/>
    <property type="match status" value="1"/>
</dbReference>
<dbReference type="EMBL" id="VIVN01000017">
    <property type="protein sequence ID" value="TWD92464.1"/>
    <property type="molecule type" value="Genomic_DNA"/>
</dbReference>
<evidence type="ECO:0000313" key="6">
    <source>
        <dbReference type="EMBL" id="TWD92464.1"/>
    </source>
</evidence>
<name>A0A561CN22_9BACI</name>
<evidence type="ECO:0000313" key="7">
    <source>
        <dbReference type="Proteomes" id="UP000319671"/>
    </source>
</evidence>
<keyword evidence="3 4" id="KW-0597">Phosphoprotein</keyword>
<dbReference type="AlphaFoldDB" id="A0A561CN22"/>
<comment type="caution">
    <text evidence="6">The sequence shown here is derived from an EMBL/GenBank/DDBJ whole genome shotgun (WGS) entry which is preliminary data.</text>
</comment>
<evidence type="ECO:0000256" key="1">
    <source>
        <dbReference type="ARBA" id="ARBA00004496"/>
    </source>
</evidence>
<evidence type="ECO:0000256" key="5">
    <source>
        <dbReference type="PIRSR" id="PIRSR002736-50"/>
    </source>
</evidence>
<keyword evidence="2 4" id="KW-0963">Cytoplasm</keyword>
<comment type="similarity">
    <text evidence="4">Belongs to the CitD family.</text>
</comment>
<sequence length="104" mass="11661">MLMLQERVKIEEVGIAGTCESSDITIHIEKNDSRGIELELRSTVENQFGKQIKKVILETLQELGVEDALVVAKDKGALDCTIRARVRTAVSRATHHDCFPWEAK</sequence>
<comment type="function">
    <text evidence="4">Covalent carrier of the coenzyme of citrate lyase.</text>
</comment>
<feature type="modified residue" description="O-(phosphoribosyl dephospho-coenzyme A)serine" evidence="4 5">
    <location>
        <position position="21"/>
    </location>
</feature>
<dbReference type="NCBIfam" id="TIGR01608">
    <property type="entry name" value="citD"/>
    <property type="match status" value="1"/>
</dbReference>
<dbReference type="GO" id="GO:0005737">
    <property type="term" value="C:cytoplasm"/>
    <property type="evidence" value="ECO:0007669"/>
    <property type="project" value="UniProtKB-SubCell"/>
</dbReference>
<evidence type="ECO:0000256" key="3">
    <source>
        <dbReference type="ARBA" id="ARBA00022553"/>
    </source>
</evidence>
<evidence type="ECO:0000256" key="4">
    <source>
        <dbReference type="HAMAP-Rule" id="MF_00805"/>
    </source>
</evidence>
<comment type="subunit">
    <text evidence="4">Oligomer with a subunit composition of (alpha,beta,gamma)6.</text>
</comment>
<dbReference type="PIRSF" id="PIRSF002736">
    <property type="entry name" value="Citrt_lyas_gamma"/>
    <property type="match status" value="1"/>
</dbReference>
<dbReference type="Proteomes" id="UP000319671">
    <property type="component" value="Unassembled WGS sequence"/>
</dbReference>
<dbReference type="RefSeq" id="WP_144567751.1">
    <property type="nucleotide sequence ID" value="NZ_VIVN01000017.1"/>
</dbReference>
<organism evidence="6 7">
    <name type="scientific">Neobacillus bataviensis</name>
    <dbReference type="NCBI Taxonomy" id="220685"/>
    <lineage>
        <taxon>Bacteria</taxon>
        <taxon>Bacillati</taxon>
        <taxon>Bacillota</taxon>
        <taxon>Bacilli</taxon>
        <taxon>Bacillales</taxon>
        <taxon>Bacillaceae</taxon>
        <taxon>Neobacillus</taxon>
    </lineage>
</organism>
<gene>
    <name evidence="4" type="primary">citD</name>
    <name evidence="6" type="ORF">FB550_11717</name>
</gene>
<dbReference type="InterPro" id="IPR006495">
    <property type="entry name" value="CitD"/>
</dbReference>
<reference evidence="6 7" key="1">
    <citation type="submission" date="2019-06" db="EMBL/GenBank/DDBJ databases">
        <title>Sorghum-associated microbial communities from plants grown in Nebraska, USA.</title>
        <authorList>
            <person name="Schachtman D."/>
        </authorList>
    </citation>
    <scope>NUCLEOTIDE SEQUENCE [LARGE SCALE GENOMIC DNA]</scope>
    <source>
        <strain evidence="6 7">2482</strain>
    </source>
</reference>
<protein>
    <recommendedName>
        <fullName evidence="4">Citrate lyase acyl carrier protein</fullName>
    </recommendedName>
    <alternativeName>
        <fullName evidence="4">Citrate lyase gamma chain</fullName>
    </alternativeName>
</protein>
<proteinExistence type="inferred from homology"/>